<keyword evidence="1" id="KW-0723">Serine/threonine-protein kinase</keyword>
<keyword evidence="3" id="KW-0067">ATP-binding</keyword>
<keyword evidence="1" id="KW-0418">Kinase</keyword>
<gene>
    <name evidence="3" type="ORF">JYP50_07570</name>
</gene>
<dbReference type="CDD" id="cd16936">
    <property type="entry name" value="HATPase_RsbW-like"/>
    <property type="match status" value="1"/>
</dbReference>
<proteinExistence type="predicted"/>
<dbReference type="RefSeq" id="WP_206559893.1">
    <property type="nucleotide sequence ID" value="NZ_JAFKCZ010000005.1"/>
</dbReference>
<evidence type="ECO:0000256" key="1">
    <source>
        <dbReference type="ARBA" id="ARBA00022527"/>
    </source>
</evidence>
<keyword evidence="3" id="KW-0547">Nucleotide-binding</keyword>
<keyword evidence="1" id="KW-0808">Transferase</keyword>
<dbReference type="EMBL" id="JAFKCZ010000005">
    <property type="protein sequence ID" value="MBN7796444.1"/>
    <property type="molecule type" value="Genomic_DNA"/>
</dbReference>
<dbReference type="Pfam" id="PF13581">
    <property type="entry name" value="HATPase_c_2"/>
    <property type="match status" value="1"/>
</dbReference>
<accession>A0A939DE53</accession>
<dbReference type="PANTHER" id="PTHR35526">
    <property type="entry name" value="ANTI-SIGMA-F FACTOR RSBW-RELATED"/>
    <property type="match status" value="1"/>
</dbReference>
<organism evidence="3 4">
    <name type="scientific">Parahaliea mediterranea</name>
    <dbReference type="NCBI Taxonomy" id="651086"/>
    <lineage>
        <taxon>Bacteria</taxon>
        <taxon>Pseudomonadati</taxon>
        <taxon>Pseudomonadota</taxon>
        <taxon>Gammaproteobacteria</taxon>
        <taxon>Cellvibrionales</taxon>
        <taxon>Halieaceae</taxon>
        <taxon>Parahaliea</taxon>
    </lineage>
</organism>
<dbReference type="Gene3D" id="3.30.565.10">
    <property type="entry name" value="Histidine kinase-like ATPase, C-terminal domain"/>
    <property type="match status" value="1"/>
</dbReference>
<dbReference type="InterPro" id="IPR050267">
    <property type="entry name" value="Anti-sigma-factor_SerPK"/>
</dbReference>
<name>A0A939DE53_9GAMM</name>
<sequence length="136" mass="15080">MKLSLSRELSELQRIVEARRAYFAERGLPASLAYPVDLATEELFVNMIRHNTGTREPITLELNAVQDGVAVSLTDHDVEPFDPRLVAPVDSGAPLAQREAGGLGLHLVRSLVGAVHYEYRDRSSKLSFLARERARA</sequence>
<feature type="domain" description="Histidine kinase/HSP90-like ATPase" evidence="2">
    <location>
        <begin position="9"/>
        <end position="124"/>
    </location>
</feature>
<protein>
    <submittedName>
        <fullName evidence="3">ATP-binding protein</fullName>
    </submittedName>
</protein>
<dbReference type="Proteomes" id="UP000664303">
    <property type="component" value="Unassembled WGS sequence"/>
</dbReference>
<keyword evidence="4" id="KW-1185">Reference proteome</keyword>
<dbReference type="AlphaFoldDB" id="A0A939DE53"/>
<evidence type="ECO:0000313" key="3">
    <source>
        <dbReference type="EMBL" id="MBN7796444.1"/>
    </source>
</evidence>
<reference evidence="3" key="1">
    <citation type="submission" date="2021-02" db="EMBL/GenBank/DDBJ databases">
        <title>PHA producing bacteria isolated from coastal sediment in Guangdong, Shenzhen.</title>
        <authorList>
            <person name="Zheng W."/>
            <person name="Yu S."/>
            <person name="Huang Y."/>
        </authorList>
    </citation>
    <scope>NUCLEOTIDE SEQUENCE</scope>
    <source>
        <strain evidence="3">TN14-10</strain>
    </source>
</reference>
<comment type="caution">
    <text evidence="3">The sequence shown here is derived from an EMBL/GenBank/DDBJ whole genome shotgun (WGS) entry which is preliminary data.</text>
</comment>
<dbReference type="InterPro" id="IPR003594">
    <property type="entry name" value="HATPase_dom"/>
</dbReference>
<evidence type="ECO:0000313" key="4">
    <source>
        <dbReference type="Proteomes" id="UP000664303"/>
    </source>
</evidence>
<dbReference type="GO" id="GO:0004674">
    <property type="term" value="F:protein serine/threonine kinase activity"/>
    <property type="evidence" value="ECO:0007669"/>
    <property type="project" value="UniProtKB-KW"/>
</dbReference>
<dbReference type="InterPro" id="IPR036890">
    <property type="entry name" value="HATPase_C_sf"/>
</dbReference>
<dbReference type="GO" id="GO:0005524">
    <property type="term" value="F:ATP binding"/>
    <property type="evidence" value="ECO:0007669"/>
    <property type="project" value="UniProtKB-KW"/>
</dbReference>
<evidence type="ECO:0000259" key="2">
    <source>
        <dbReference type="Pfam" id="PF13581"/>
    </source>
</evidence>